<dbReference type="GO" id="GO:0017108">
    <property type="term" value="F:5'-flap endonuclease activity"/>
    <property type="evidence" value="ECO:0007669"/>
    <property type="project" value="TreeGrafter"/>
</dbReference>
<keyword evidence="3" id="KW-1185">Reference proteome</keyword>
<dbReference type="Pfam" id="PF00867">
    <property type="entry name" value="XPG_I"/>
    <property type="match status" value="1"/>
</dbReference>
<dbReference type="EMBL" id="AAYY01000008">
    <property type="protein sequence ID" value="EDP43394.1"/>
    <property type="molecule type" value="Genomic_DNA"/>
</dbReference>
<accession>A8Q3H6</accession>
<dbReference type="InterPro" id="IPR036279">
    <property type="entry name" value="5-3_exonuclease_C_sf"/>
</dbReference>
<gene>
    <name evidence="2" type="ORF">MGL_2404</name>
</gene>
<dbReference type="InterPro" id="IPR029060">
    <property type="entry name" value="PIN-like_dom_sf"/>
</dbReference>
<dbReference type="AlphaFoldDB" id="A8Q3H6"/>
<reference evidence="2 3" key="1">
    <citation type="journal article" date="2007" name="Proc. Natl. Acad. Sci. U.S.A.">
        <title>Dandruff-associated Malassezia genomes reveal convergent and divergent virulence traits shared with plant and human fungal pathogens.</title>
        <authorList>
            <person name="Xu J."/>
            <person name="Saunders C.W."/>
            <person name="Hu P."/>
            <person name="Grant R.A."/>
            <person name="Boekhout T."/>
            <person name="Kuramae E.E."/>
            <person name="Kronstad J.W."/>
            <person name="Deangelis Y.M."/>
            <person name="Reeder N.L."/>
            <person name="Johnstone K.R."/>
            <person name="Leland M."/>
            <person name="Fieno A.M."/>
            <person name="Begley W.M."/>
            <person name="Sun Y."/>
            <person name="Lacey M.P."/>
            <person name="Chaudhary T."/>
            <person name="Keough T."/>
            <person name="Chu L."/>
            <person name="Sears R."/>
            <person name="Yuan B."/>
            <person name="Dawson T.L.Jr."/>
        </authorList>
    </citation>
    <scope>NUCLEOTIDE SEQUENCE [LARGE SCALE GENOMIC DNA]</scope>
    <source>
        <strain evidence="3">ATCC MYA-4612 / CBS 7966</strain>
    </source>
</reference>
<comment type="caution">
    <text evidence="2">The sequence shown here is derived from an EMBL/GenBank/DDBJ whole genome shotgun (WGS) entry which is preliminary data.</text>
</comment>
<dbReference type="KEGG" id="mgl:MGL_2404"/>
<proteinExistence type="predicted"/>
<dbReference type="InterPro" id="IPR006084">
    <property type="entry name" value="XPG/Rad2"/>
</dbReference>
<dbReference type="InParanoid" id="A8Q3H6"/>
<dbReference type="GO" id="GO:0006281">
    <property type="term" value="P:DNA repair"/>
    <property type="evidence" value="ECO:0007669"/>
    <property type="project" value="UniProtKB-ARBA"/>
</dbReference>
<dbReference type="SUPFAM" id="SSF47807">
    <property type="entry name" value="5' to 3' exonuclease, C-terminal subdomain"/>
    <property type="match status" value="1"/>
</dbReference>
<evidence type="ECO:0000313" key="3">
    <source>
        <dbReference type="Proteomes" id="UP000008837"/>
    </source>
</evidence>
<dbReference type="InterPro" id="IPR006086">
    <property type="entry name" value="XPG-I_dom"/>
</dbReference>
<evidence type="ECO:0000313" key="2">
    <source>
        <dbReference type="EMBL" id="EDP43394.1"/>
    </source>
</evidence>
<sequence length="456" mass="50135">MDESTWSDDGVLTDDVDALMYGSVCVLRPSTHDTSSDLLTVYDTREAAWDLDRDAMVLVAVLSGGDYDTHGLVHCGIKTAVALARAGFGSALTSAFRTHFPPQCDPKQLAASSPAWDTFLAAWRRDMRTELRSNSHGHLSRCQPKLAASINDTFLSTTNARRYLFDYIWPRTSEYDAMRSASLVAKLARVPPYERVDLHALAQTLQQSFLWTPSAVLDKLERLLLDGVYVRELIAAANTDKQVSAQDDADANKRLHEGTLTTSSTASASVSVAAKSAPKPIVDELSVKLAAMQVHAFKAFPEPSLHMRDIHSMRTKHGRLELRVSYDADTFVNGLAKAMRLQHASSAAIVRRVWLPVPLLLAQGQQLSERVRAYLAARKRSKYPTDLSWCDKGPSSVHATGERQTLLTSFMTHGSSAKTCTPIHEKSVDDDSCELIRVVYSDVIVLSDSSVSSPSL</sequence>
<dbReference type="OrthoDB" id="2959108at2759"/>
<name>A8Q3H6_MALGO</name>
<evidence type="ECO:0000259" key="1">
    <source>
        <dbReference type="Pfam" id="PF00867"/>
    </source>
</evidence>
<dbReference type="Proteomes" id="UP000008837">
    <property type="component" value="Unassembled WGS sequence"/>
</dbReference>
<dbReference type="PANTHER" id="PTHR11081">
    <property type="entry name" value="FLAP ENDONUCLEASE FAMILY MEMBER"/>
    <property type="match status" value="1"/>
</dbReference>
<dbReference type="GeneID" id="5854915"/>
<dbReference type="RefSeq" id="XP_001730608.1">
    <property type="nucleotide sequence ID" value="XM_001730556.1"/>
</dbReference>
<protein>
    <recommendedName>
        <fullName evidence="1">XPG-I domain-containing protein</fullName>
    </recommendedName>
</protein>
<dbReference type="PANTHER" id="PTHR11081:SF75">
    <property type="entry name" value="ENDONUCLEASE, PUTATIVE (AFU_ORTHOLOGUE AFUA_3G13260)-RELATED"/>
    <property type="match status" value="1"/>
</dbReference>
<dbReference type="VEuPathDB" id="FungiDB:MGL_2404"/>
<feature type="domain" description="XPG-I" evidence="1">
    <location>
        <begin position="9"/>
        <end position="66"/>
    </location>
</feature>
<dbReference type="STRING" id="425265.A8Q3H6"/>
<dbReference type="SUPFAM" id="SSF88723">
    <property type="entry name" value="PIN domain-like"/>
    <property type="match status" value="1"/>
</dbReference>
<organism evidence="2 3">
    <name type="scientific">Malassezia globosa (strain ATCC MYA-4612 / CBS 7966)</name>
    <name type="common">Dandruff-associated fungus</name>
    <dbReference type="NCBI Taxonomy" id="425265"/>
    <lineage>
        <taxon>Eukaryota</taxon>
        <taxon>Fungi</taxon>
        <taxon>Dikarya</taxon>
        <taxon>Basidiomycota</taxon>
        <taxon>Ustilaginomycotina</taxon>
        <taxon>Malasseziomycetes</taxon>
        <taxon>Malasseziales</taxon>
        <taxon>Malasseziaceae</taxon>
        <taxon>Malassezia</taxon>
    </lineage>
</organism>